<keyword evidence="1" id="KW-0732">Signal</keyword>
<keyword evidence="3" id="KW-1185">Reference proteome</keyword>
<evidence type="ECO:0008006" key="4">
    <source>
        <dbReference type="Google" id="ProtNLM"/>
    </source>
</evidence>
<feature type="chain" id="PRO_5021948362" description="Beta-lactamase-inhibitor-like PepSY-like domain-containing protein" evidence="1">
    <location>
        <begin position="20"/>
        <end position="144"/>
    </location>
</feature>
<dbReference type="Proteomes" id="UP000321513">
    <property type="component" value="Unassembled WGS sequence"/>
</dbReference>
<evidence type="ECO:0000313" key="2">
    <source>
        <dbReference type="EMBL" id="GEO12235.1"/>
    </source>
</evidence>
<reference evidence="2 3" key="1">
    <citation type="submission" date="2019-07" db="EMBL/GenBank/DDBJ databases">
        <title>Whole genome shotgun sequence of Segetibacter aerophilus NBRC 106135.</title>
        <authorList>
            <person name="Hosoyama A."/>
            <person name="Uohara A."/>
            <person name="Ohji S."/>
            <person name="Ichikawa N."/>
        </authorList>
    </citation>
    <scope>NUCLEOTIDE SEQUENCE [LARGE SCALE GENOMIC DNA]</scope>
    <source>
        <strain evidence="2 3">NBRC 106135</strain>
    </source>
</reference>
<comment type="caution">
    <text evidence="2">The sequence shown here is derived from an EMBL/GenBank/DDBJ whole genome shotgun (WGS) entry which is preliminary data.</text>
</comment>
<feature type="signal peptide" evidence="1">
    <location>
        <begin position="1"/>
        <end position="19"/>
    </location>
</feature>
<dbReference type="SUPFAM" id="SSF160574">
    <property type="entry name" value="BT0923-like"/>
    <property type="match status" value="1"/>
</dbReference>
<dbReference type="RefSeq" id="WP_147206355.1">
    <property type="nucleotide sequence ID" value="NZ_BJYT01000047.1"/>
</dbReference>
<dbReference type="OrthoDB" id="675116at2"/>
<evidence type="ECO:0000313" key="3">
    <source>
        <dbReference type="Proteomes" id="UP000321513"/>
    </source>
</evidence>
<dbReference type="AlphaFoldDB" id="A0A512BK14"/>
<gene>
    <name evidence="2" type="ORF">SAE01_47310</name>
</gene>
<organism evidence="2 3">
    <name type="scientific">Segetibacter aerophilus</name>
    <dbReference type="NCBI Taxonomy" id="670293"/>
    <lineage>
        <taxon>Bacteria</taxon>
        <taxon>Pseudomonadati</taxon>
        <taxon>Bacteroidota</taxon>
        <taxon>Chitinophagia</taxon>
        <taxon>Chitinophagales</taxon>
        <taxon>Chitinophagaceae</taxon>
        <taxon>Segetibacter</taxon>
    </lineage>
</organism>
<sequence length="144" mass="16395">MKKLFLAALFAASLSSSFAQSLSQVDEKAVADFEVAFRGASNVEWSSKNNFTIASFIQNDRKVEVYYNIDGDFVATTHQVKMDDVPTFAKRTFAKSYKDYVVKEAFKFQGYDEVAYYISVENEKETLVLKAIKGWVEVYSRTSK</sequence>
<dbReference type="EMBL" id="BJYT01000047">
    <property type="protein sequence ID" value="GEO12235.1"/>
    <property type="molecule type" value="Genomic_DNA"/>
</dbReference>
<protein>
    <recommendedName>
        <fullName evidence="4">Beta-lactamase-inhibitor-like PepSY-like domain-containing protein</fullName>
    </recommendedName>
</protein>
<dbReference type="Gene3D" id="3.10.450.360">
    <property type="match status" value="1"/>
</dbReference>
<name>A0A512BK14_9BACT</name>
<accession>A0A512BK14</accession>
<proteinExistence type="predicted"/>
<evidence type="ECO:0000256" key="1">
    <source>
        <dbReference type="SAM" id="SignalP"/>
    </source>
</evidence>